<dbReference type="Proteomes" id="UP001529369">
    <property type="component" value="Unassembled WGS sequence"/>
</dbReference>
<evidence type="ECO:0000313" key="2">
    <source>
        <dbReference type="Proteomes" id="UP001529369"/>
    </source>
</evidence>
<comment type="caution">
    <text evidence="1">The sequence shown here is derived from an EMBL/GenBank/DDBJ whole genome shotgun (WGS) entry which is preliminary data.</text>
</comment>
<dbReference type="RefSeq" id="WP_290315659.1">
    <property type="nucleotide sequence ID" value="NZ_JAUFPN010000043.1"/>
</dbReference>
<dbReference type="InterPro" id="IPR027417">
    <property type="entry name" value="P-loop_NTPase"/>
</dbReference>
<dbReference type="EMBL" id="JAUFPN010000043">
    <property type="protein sequence ID" value="MDN3563859.1"/>
    <property type="molecule type" value="Genomic_DNA"/>
</dbReference>
<reference evidence="2" key="1">
    <citation type="journal article" date="2019" name="Int. J. Syst. Evol. Microbiol.">
        <title>The Global Catalogue of Microorganisms (GCM) 10K type strain sequencing project: providing services to taxonomists for standard genome sequencing and annotation.</title>
        <authorList>
            <consortium name="The Broad Institute Genomics Platform"/>
            <consortium name="The Broad Institute Genome Sequencing Center for Infectious Disease"/>
            <person name="Wu L."/>
            <person name="Ma J."/>
        </authorList>
    </citation>
    <scope>NUCLEOTIDE SEQUENCE [LARGE SCALE GENOMIC DNA]</scope>
    <source>
        <strain evidence="2">CECT 7131</strain>
    </source>
</reference>
<evidence type="ECO:0000313" key="1">
    <source>
        <dbReference type="EMBL" id="MDN3563859.1"/>
    </source>
</evidence>
<dbReference type="Pfam" id="PF13604">
    <property type="entry name" value="AAA_30"/>
    <property type="match status" value="1"/>
</dbReference>
<protein>
    <submittedName>
        <fullName evidence="1">AAA family ATPase</fullName>
    </submittedName>
</protein>
<name>A0ABT8A294_9PROT</name>
<dbReference type="Gene3D" id="3.40.50.300">
    <property type="entry name" value="P-loop containing nucleotide triphosphate hydrolases"/>
    <property type="match status" value="1"/>
</dbReference>
<gene>
    <name evidence="1" type="ORF">QWZ14_05640</name>
</gene>
<proteinExistence type="predicted"/>
<accession>A0ABT8A294</accession>
<organism evidence="1 2">
    <name type="scientific">Paeniroseomonas aquatica</name>
    <dbReference type="NCBI Taxonomy" id="373043"/>
    <lineage>
        <taxon>Bacteria</taxon>
        <taxon>Pseudomonadati</taxon>
        <taxon>Pseudomonadota</taxon>
        <taxon>Alphaproteobacteria</taxon>
        <taxon>Acetobacterales</taxon>
        <taxon>Acetobacteraceae</taxon>
        <taxon>Paeniroseomonas</taxon>
    </lineage>
</organism>
<keyword evidence="2" id="KW-1185">Reference proteome</keyword>
<feature type="non-terminal residue" evidence="1">
    <location>
        <position position="147"/>
    </location>
</feature>
<sequence>ELAKVASQDRTGALTHAAIRREIDGCGLKFNNEHGAAQVAAIYALGTAGGVAFLTGIAGAGKSTLLTPLVMAYHADTRFSPNGREVIGTANAWLQADALKDAGVDRTIALDPLLRSIDRGKWKPTRNTVLIIEETERVNDDETGMGL</sequence>
<feature type="non-terminal residue" evidence="1">
    <location>
        <position position="1"/>
    </location>
</feature>